<feature type="region of interest" description="Disordered" evidence="1">
    <location>
        <begin position="1"/>
        <end position="21"/>
    </location>
</feature>
<evidence type="ECO:0000256" key="1">
    <source>
        <dbReference type="SAM" id="MobiDB-lite"/>
    </source>
</evidence>
<proteinExistence type="predicted"/>
<name>A0AAN7W962_9PEZI</name>
<protein>
    <recommendedName>
        <fullName evidence="2">Heterokaryon incompatibility domain-containing protein</fullName>
    </recommendedName>
</protein>
<sequence>MQSADARSGSDDTERHKMLPREPDLLDLARKIKAWFGDTSVPEIDPLDRFRFEQVPNAEYQSDRDKVLARYDESPGSMSSHDGEDFNNFNERYPAQARIYDVPAFPPDKDGLRAKIELPFANRCEQGCDVGAAMYHLPLVTMPIRHLDPIDTYTVEMPQDIYTPIRARQTRLLRLLPGSPDDALITELIVVDLLRTSGGFLPQQQAWVSYDAISYCWGDASASTTISCNGRPFPVTSNVRQALSRLRHRHTARYLWLDAVVINQQDFVERSAQVRNMLSIFKKASRVIVWLGEHTAHSDLVFRVLRSMSKEPGLPLRICRGHGDDLITGLEELTQHSWFRRVWVKQEVWAAENPIVMCADTVISWEDLTKAWDWIKGLVPSRSGLASYRENLQAFVRPSIAERLRLTLRELPDPGGHSHADIITALTRTAYSHCTDPRDHVYGILGMTATNLTSSRTPHLSVNYHKSVSEVFQDVVRYVMARDQNLDVLLLNGTYGGLIAGSRLPSWCPDFSTARQRREWLEPMRNPDAAMICPTYQLPDSGMAVLRMEGIHIATLDFSAVLESSETNSISFDILLGELQRYPKPATSYPVSLSLPSGWIAHDLLVLGRSTGIPHVLRRRNDGMYSYIGSAYLYTAKGRMFFAYAMVNILTSELHTRIGTGVTSSLGLSTWNVFAMSLLAGVTGCWSSVWTYVAPACFNTA</sequence>
<dbReference type="InterPro" id="IPR010730">
    <property type="entry name" value="HET"/>
</dbReference>
<evidence type="ECO:0000313" key="4">
    <source>
        <dbReference type="Proteomes" id="UP001310594"/>
    </source>
</evidence>
<dbReference type="Pfam" id="PF06985">
    <property type="entry name" value="HET"/>
    <property type="match status" value="1"/>
</dbReference>
<dbReference type="InterPro" id="IPR052895">
    <property type="entry name" value="HetReg/Transcr_Mod"/>
</dbReference>
<evidence type="ECO:0000259" key="2">
    <source>
        <dbReference type="Pfam" id="PF06985"/>
    </source>
</evidence>
<evidence type="ECO:0000313" key="3">
    <source>
        <dbReference type="EMBL" id="KAK5703926.1"/>
    </source>
</evidence>
<feature type="domain" description="Heterokaryon incompatibility" evidence="2">
    <location>
        <begin position="210"/>
        <end position="347"/>
    </location>
</feature>
<comment type="caution">
    <text evidence="3">The sequence shown here is derived from an EMBL/GenBank/DDBJ whole genome shotgun (WGS) entry which is preliminary data.</text>
</comment>
<dbReference type="PANTHER" id="PTHR24148:SF64">
    <property type="entry name" value="HETEROKARYON INCOMPATIBILITY DOMAIN-CONTAINING PROTEIN"/>
    <property type="match status" value="1"/>
</dbReference>
<dbReference type="AlphaFoldDB" id="A0AAN7W962"/>
<accession>A0AAN7W962</accession>
<gene>
    <name evidence="3" type="ORF">LTR97_002939</name>
</gene>
<feature type="compositionally biased region" description="Basic and acidic residues" evidence="1">
    <location>
        <begin position="8"/>
        <end position="21"/>
    </location>
</feature>
<organism evidence="3 4">
    <name type="scientific">Elasticomyces elasticus</name>
    <dbReference type="NCBI Taxonomy" id="574655"/>
    <lineage>
        <taxon>Eukaryota</taxon>
        <taxon>Fungi</taxon>
        <taxon>Dikarya</taxon>
        <taxon>Ascomycota</taxon>
        <taxon>Pezizomycotina</taxon>
        <taxon>Dothideomycetes</taxon>
        <taxon>Dothideomycetidae</taxon>
        <taxon>Mycosphaerellales</taxon>
        <taxon>Teratosphaeriaceae</taxon>
        <taxon>Elasticomyces</taxon>
    </lineage>
</organism>
<dbReference type="Proteomes" id="UP001310594">
    <property type="component" value="Unassembled WGS sequence"/>
</dbReference>
<dbReference type="PANTHER" id="PTHR24148">
    <property type="entry name" value="ANKYRIN REPEAT DOMAIN-CONTAINING PROTEIN 39 HOMOLOG-RELATED"/>
    <property type="match status" value="1"/>
</dbReference>
<reference evidence="3" key="1">
    <citation type="submission" date="2023-08" db="EMBL/GenBank/DDBJ databases">
        <title>Black Yeasts Isolated from many extreme environments.</title>
        <authorList>
            <person name="Coleine C."/>
            <person name="Stajich J.E."/>
            <person name="Selbmann L."/>
        </authorList>
    </citation>
    <scope>NUCLEOTIDE SEQUENCE</scope>
    <source>
        <strain evidence="3">CCFEE 5810</strain>
    </source>
</reference>
<dbReference type="EMBL" id="JAVRQU010000004">
    <property type="protein sequence ID" value="KAK5703926.1"/>
    <property type="molecule type" value="Genomic_DNA"/>
</dbReference>